<evidence type="ECO:0000313" key="1">
    <source>
        <dbReference type="EMBL" id="KKK75041.1"/>
    </source>
</evidence>
<feature type="non-terminal residue" evidence="1">
    <location>
        <position position="391"/>
    </location>
</feature>
<reference evidence="1" key="1">
    <citation type="journal article" date="2015" name="Nature">
        <title>Complex archaea that bridge the gap between prokaryotes and eukaryotes.</title>
        <authorList>
            <person name="Spang A."/>
            <person name="Saw J.H."/>
            <person name="Jorgensen S.L."/>
            <person name="Zaremba-Niedzwiedzka K."/>
            <person name="Martijn J."/>
            <person name="Lind A.E."/>
            <person name="van Eijk R."/>
            <person name="Schleper C."/>
            <person name="Guy L."/>
            <person name="Ettema T.J."/>
        </authorList>
    </citation>
    <scope>NUCLEOTIDE SEQUENCE</scope>
</reference>
<gene>
    <name evidence="1" type="ORF">LCGC14_2877720</name>
</gene>
<name>A0A0F9AS67_9ZZZZ</name>
<sequence>HGDVLSGQTGVAVSTQAEWDEHKARHAANDALTADVAEVLTAGGVNPFRDGEGFALVGLVSGKFKPTEQEYRRIHFLPTVAASLRAEIANALDLYLALNGRYARYAVMTTGQRCTVSDVRSRLVWLHRTISRWHHEICAPLGIEVLFRAAELPCDDAETFHVHANVIYAPSRYLRPREWRRFLRQTRAHFGTHWHDNGKLEDVREAVKYVMKGDQVARLAASSPAVLVALYHQLAGLHLVQGLGPFRDWRRALADVGQKVVAIHELGGRKLIAVKRRERRPEDEPEASAGDRLPATNRILSFGLPRAVFGPRKEPVALVERLDIGSFWRDPLVAEHARRAVHDWTAKGLLPLHKPAVEASGAFTVHTSTTTDEPAEACAGAREVENDGAYG</sequence>
<organism evidence="1">
    <name type="scientific">marine sediment metagenome</name>
    <dbReference type="NCBI Taxonomy" id="412755"/>
    <lineage>
        <taxon>unclassified sequences</taxon>
        <taxon>metagenomes</taxon>
        <taxon>ecological metagenomes</taxon>
    </lineage>
</organism>
<dbReference type="EMBL" id="LAZR01056040">
    <property type="protein sequence ID" value="KKK75041.1"/>
    <property type="molecule type" value="Genomic_DNA"/>
</dbReference>
<accession>A0A0F9AS67</accession>
<feature type="non-terminal residue" evidence="1">
    <location>
        <position position="1"/>
    </location>
</feature>
<comment type="caution">
    <text evidence="1">The sequence shown here is derived from an EMBL/GenBank/DDBJ whole genome shotgun (WGS) entry which is preliminary data.</text>
</comment>
<dbReference type="AlphaFoldDB" id="A0A0F9AS67"/>
<protein>
    <submittedName>
        <fullName evidence="1">Uncharacterized protein</fullName>
    </submittedName>
</protein>
<proteinExistence type="predicted"/>